<dbReference type="RefSeq" id="WP_008611105.1">
    <property type="nucleotide sequence ID" value="NZ_JH651379.1"/>
</dbReference>
<dbReference type="eggNOG" id="ENOG5030U7G">
    <property type="taxonomic scope" value="Bacteria"/>
</dbReference>
<evidence type="ECO:0000313" key="2">
    <source>
        <dbReference type="Proteomes" id="UP000004690"/>
    </source>
</evidence>
<reference evidence="1 2" key="1">
    <citation type="submission" date="2012-02" db="EMBL/GenBank/DDBJ databases">
        <title>Improved High-Quality Draft genome of Joostella marina DSM 19592.</title>
        <authorList>
            <consortium name="US DOE Joint Genome Institute (JGI-PGF)"/>
            <person name="Lucas S."/>
            <person name="Copeland A."/>
            <person name="Lapidus A."/>
            <person name="Bruce D."/>
            <person name="Goodwin L."/>
            <person name="Pitluck S."/>
            <person name="Peters L."/>
            <person name="Chertkov O."/>
            <person name="Ovchinnikova G."/>
            <person name="Kyrpides N."/>
            <person name="Mavromatis K."/>
            <person name="Detter J.C."/>
            <person name="Han C."/>
            <person name="Land M."/>
            <person name="Hauser L."/>
            <person name="Markowitz V."/>
            <person name="Cheng J.-F."/>
            <person name="Hugenholtz P."/>
            <person name="Woyke T."/>
            <person name="Wu D."/>
            <person name="Tindall B."/>
            <person name="Brambilla E."/>
            <person name="Klenk H.-P."/>
            <person name="Eisen J.A."/>
        </authorList>
    </citation>
    <scope>NUCLEOTIDE SEQUENCE [LARGE SCALE GENOMIC DNA]</scope>
    <source>
        <strain evidence="1 2">DSM 19592</strain>
    </source>
</reference>
<proteinExistence type="predicted"/>
<organism evidence="1 2">
    <name type="scientific">Galbibacter orientalis DSM 19592</name>
    <dbReference type="NCBI Taxonomy" id="926559"/>
    <lineage>
        <taxon>Bacteria</taxon>
        <taxon>Pseudomonadati</taxon>
        <taxon>Bacteroidota</taxon>
        <taxon>Flavobacteriia</taxon>
        <taxon>Flavobacteriales</taxon>
        <taxon>Flavobacteriaceae</taxon>
        <taxon>Galbibacter</taxon>
    </lineage>
</organism>
<dbReference type="Proteomes" id="UP000004690">
    <property type="component" value="Unassembled WGS sequence"/>
</dbReference>
<gene>
    <name evidence="1" type="ORF">JoomaDRAFT_0992</name>
</gene>
<name>I3C321_9FLAO</name>
<protein>
    <submittedName>
        <fullName evidence="1">Uncharacterized protein</fullName>
    </submittedName>
</protein>
<dbReference type="OrthoDB" id="1115578at2"/>
<evidence type="ECO:0000313" key="1">
    <source>
        <dbReference type="EMBL" id="EIJ38014.1"/>
    </source>
</evidence>
<dbReference type="AlphaFoldDB" id="I3C321"/>
<keyword evidence="2" id="KW-1185">Reference proteome</keyword>
<sequence>MSKENYETKFSLLKSIPLEEVKRINMPVDSYLQEAEDLYVWAQEDKRALEAVGLNWIIYMEDLPVRAGALRHAQSLWVSERYGREEARKEWDLRSPDAYALREELLNAFRFAFREREDLLSRTQEISAGFGHADMIQDLSDLASLGNKNPQELEKIMFDMEQLTTAETTAATMADLLARANETRTDNSAEKLVRDQAYTHLYNAVAEVRETGRYVFRNKPTRRKGYISNYKKRMRA</sequence>
<accession>I3C321</accession>
<dbReference type="EMBL" id="JH651379">
    <property type="protein sequence ID" value="EIJ38014.1"/>
    <property type="molecule type" value="Genomic_DNA"/>
</dbReference>
<dbReference type="HOGENOM" id="CLU_1123164_0_0_10"/>